<reference evidence="2 3" key="1">
    <citation type="journal article" date="2015" name="Nat. Commun.">
        <title>Outbred genome sequencing and CRISPR/Cas9 gene editing in butterflies.</title>
        <authorList>
            <person name="Li X."/>
            <person name="Fan D."/>
            <person name="Zhang W."/>
            <person name="Liu G."/>
            <person name="Zhang L."/>
            <person name="Zhao L."/>
            <person name="Fang X."/>
            <person name="Chen L."/>
            <person name="Dong Y."/>
            <person name="Chen Y."/>
            <person name="Ding Y."/>
            <person name="Zhao R."/>
            <person name="Feng M."/>
            <person name="Zhu Y."/>
            <person name="Feng Y."/>
            <person name="Jiang X."/>
            <person name="Zhu D."/>
            <person name="Xiang H."/>
            <person name="Feng X."/>
            <person name="Li S."/>
            <person name="Wang J."/>
            <person name="Zhang G."/>
            <person name="Kronforst M.R."/>
            <person name="Wang W."/>
        </authorList>
    </citation>
    <scope>NUCLEOTIDE SEQUENCE [LARGE SCALE GENOMIC DNA]</scope>
    <source>
        <strain evidence="2">Ya'a_city_454_Px</strain>
        <tissue evidence="2">Whole body</tissue>
    </source>
</reference>
<organism evidence="2 3">
    <name type="scientific">Papilio xuthus</name>
    <name type="common">Asian swallowtail butterfly</name>
    <dbReference type="NCBI Taxonomy" id="66420"/>
    <lineage>
        <taxon>Eukaryota</taxon>
        <taxon>Metazoa</taxon>
        <taxon>Ecdysozoa</taxon>
        <taxon>Arthropoda</taxon>
        <taxon>Hexapoda</taxon>
        <taxon>Insecta</taxon>
        <taxon>Pterygota</taxon>
        <taxon>Neoptera</taxon>
        <taxon>Endopterygota</taxon>
        <taxon>Lepidoptera</taxon>
        <taxon>Glossata</taxon>
        <taxon>Ditrysia</taxon>
        <taxon>Papilionoidea</taxon>
        <taxon>Papilionidae</taxon>
        <taxon>Papilioninae</taxon>
        <taxon>Papilio</taxon>
    </lineage>
</organism>
<evidence type="ECO:0000256" key="1">
    <source>
        <dbReference type="SAM" id="Phobius"/>
    </source>
</evidence>
<name>A0A194QEH6_PAPXU</name>
<gene>
    <name evidence="2" type="ORF">RR46_06506</name>
</gene>
<dbReference type="Proteomes" id="UP000053268">
    <property type="component" value="Unassembled WGS sequence"/>
</dbReference>
<keyword evidence="1" id="KW-1133">Transmembrane helix</keyword>
<keyword evidence="3" id="KW-1185">Reference proteome</keyword>
<proteinExistence type="predicted"/>
<accession>A0A194QEH6</accession>
<dbReference type="EMBL" id="KQ459185">
    <property type="protein sequence ID" value="KPJ03350.1"/>
    <property type="molecule type" value="Genomic_DNA"/>
</dbReference>
<sequence length="79" mass="8568">MTRSDDHSNIDSEAGSVRVGRISKLGAVLCPAVCALLLVVIFAVSFVGSKLAIDRYGAFCTNRRYTGAKRYVFPDLNLT</sequence>
<dbReference type="AlphaFoldDB" id="A0A194QEH6"/>
<keyword evidence="1" id="KW-0812">Transmembrane</keyword>
<feature type="transmembrane region" description="Helical" evidence="1">
    <location>
        <begin position="25"/>
        <end position="47"/>
    </location>
</feature>
<evidence type="ECO:0000313" key="3">
    <source>
        <dbReference type="Proteomes" id="UP000053268"/>
    </source>
</evidence>
<evidence type="ECO:0000313" key="2">
    <source>
        <dbReference type="EMBL" id="KPJ03350.1"/>
    </source>
</evidence>
<keyword evidence="1" id="KW-0472">Membrane</keyword>
<protein>
    <submittedName>
        <fullName evidence="2">Uncharacterized protein</fullName>
    </submittedName>
</protein>